<dbReference type="Pfam" id="PF00005">
    <property type="entry name" value="ABC_tran"/>
    <property type="match status" value="1"/>
</dbReference>
<evidence type="ECO:0000259" key="8">
    <source>
        <dbReference type="PROSITE" id="PS50893"/>
    </source>
</evidence>
<dbReference type="SMART" id="SM00382">
    <property type="entry name" value="AAA"/>
    <property type="match status" value="1"/>
</dbReference>
<dbReference type="RefSeq" id="WP_085936756.1">
    <property type="nucleotide sequence ID" value="NZ_FUWJ01000009.1"/>
</dbReference>
<dbReference type="FunFam" id="3.40.50.300:FF:000133">
    <property type="entry name" value="Spermidine/putrescine import ATP-binding protein PotA"/>
    <property type="match status" value="1"/>
</dbReference>
<proteinExistence type="inferred from homology"/>
<keyword evidence="6 7" id="KW-0472">Membrane</keyword>
<evidence type="ECO:0000256" key="7">
    <source>
        <dbReference type="RuleBase" id="RU364083"/>
    </source>
</evidence>
<protein>
    <recommendedName>
        <fullName evidence="7">Spermidine/putrescine import ATP-binding protein PotA</fullName>
        <ecNumber evidence="7">7.6.2.11</ecNumber>
    </recommendedName>
</protein>
<dbReference type="InterPro" id="IPR027417">
    <property type="entry name" value="P-loop_NTPase"/>
</dbReference>
<comment type="catalytic activity">
    <reaction evidence="7">
        <text>ATP + H2O + polyamine-[polyamine-binding protein]Side 1 = ADP + phosphate + polyamineSide 2 + [polyamine-binding protein]Side 1.</text>
        <dbReference type="EC" id="7.6.2.11"/>
    </reaction>
</comment>
<accession>A0A1T4SR66</accession>
<dbReference type="SUPFAM" id="SSF50331">
    <property type="entry name" value="MOP-like"/>
    <property type="match status" value="1"/>
</dbReference>
<dbReference type="NCBIfam" id="TIGR01187">
    <property type="entry name" value="potA"/>
    <property type="match status" value="1"/>
</dbReference>
<dbReference type="PANTHER" id="PTHR42781:SF4">
    <property type="entry name" value="SPERMIDINE_PUTRESCINE IMPORT ATP-BINDING PROTEIN POTA"/>
    <property type="match status" value="1"/>
</dbReference>
<dbReference type="EC" id="7.6.2.11" evidence="7"/>
<evidence type="ECO:0000256" key="2">
    <source>
        <dbReference type="ARBA" id="ARBA00022475"/>
    </source>
</evidence>
<dbReference type="Proteomes" id="UP000190092">
    <property type="component" value="Unassembled WGS sequence"/>
</dbReference>
<dbReference type="SUPFAM" id="SSF52540">
    <property type="entry name" value="P-loop containing nucleoside triphosphate hydrolases"/>
    <property type="match status" value="1"/>
</dbReference>
<evidence type="ECO:0000256" key="3">
    <source>
        <dbReference type="ARBA" id="ARBA00022741"/>
    </source>
</evidence>
<dbReference type="InterPro" id="IPR017871">
    <property type="entry name" value="ABC_transporter-like_CS"/>
</dbReference>
<evidence type="ECO:0000256" key="6">
    <source>
        <dbReference type="ARBA" id="ARBA00023136"/>
    </source>
</evidence>
<name>A0A1T4SR66_9HYPH</name>
<dbReference type="PROSITE" id="PS50893">
    <property type="entry name" value="ABC_TRANSPORTER_2"/>
    <property type="match status" value="1"/>
</dbReference>
<dbReference type="InterPro" id="IPR050093">
    <property type="entry name" value="ABC_SmlMolc_Importer"/>
</dbReference>
<dbReference type="PANTHER" id="PTHR42781">
    <property type="entry name" value="SPERMIDINE/PUTRESCINE IMPORT ATP-BINDING PROTEIN POTA"/>
    <property type="match status" value="1"/>
</dbReference>
<dbReference type="Pfam" id="PF08402">
    <property type="entry name" value="TOBE_2"/>
    <property type="match status" value="1"/>
</dbReference>
<dbReference type="InterPro" id="IPR003593">
    <property type="entry name" value="AAA+_ATPase"/>
</dbReference>
<keyword evidence="3 7" id="KW-0547">Nucleotide-binding</keyword>
<dbReference type="InterPro" id="IPR008995">
    <property type="entry name" value="Mo/tungstate-bd_C_term_dom"/>
</dbReference>
<evidence type="ECO:0000256" key="4">
    <source>
        <dbReference type="ARBA" id="ARBA00022840"/>
    </source>
</evidence>
<dbReference type="OrthoDB" id="9802264at2"/>
<dbReference type="GO" id="GO:0043190">
    <property type="term" value="C:ATP-binding cassette (ABC) transporter complex"/>
    <property type="evidence" value="ECO:0007669"/>
    <property type="project" value="InterPro"/>
</dbReference>
<dbReference type="InterPro" id="IPR013611">
    <property type="entry name" value="Transp-assoc_OB_typ2"/>
</dbReference>
<comment type="function">
    <text evidence="7">Part of the ABC transporter complex PotABCD involved in spermidine/putrescine import. Responsible for energy coupling to the transport system.</text>
</comment>
<comment type="similarity">
    <text evidence="7">Belongs to the ABC transporter superfamily. Spermidine/putrescine importer (TC 3.A.1.11.1) family.</text>
</comment>
<dbReference type="GO" id="GO:0015847">
    <property type="term" value="P:putrescine transport"/>
    <property type="evidence" value="ECO:0007669"/>
    <property type="project" value="UniProtKB-ARBA"/>
</dbReference>
<dbReference type="AlphaFoldDB" id="A0A1T4SR66"/>
<dbReference type="Gene3D" id="2.40.50.100">
    <property type="match status" value="1"/>
</dbReference>
<dbReference type="GO" id="GO:0005524">
    <property type="term" value="F:ATP binding"/>
    <property type="evidence" value="ECO:0007669"/>
    <property type="project" value="UniProtKB-KW"/>
</dbReference>
<sequence>MAGLQALSLDRVSKQYGAARALDDVSLTVAGGEFLTLLGPSGSGKTTLLMSIAGFVAPTSGHIRLNGQPIEHLPPEKRNFGMVFQGYALFPHLTVARNVAFPLEVRGTPRAEIEKKVKEALGLVQLGAFAERLPRQLSGGQQQRVALARALVFAPHLMLLDEPLSALDRKLRADMQIELKSFHRQIGLTFIYVTHDQDEALSMSDRVAILREGKLLQLGPPSELYERPATRFVAEFLGKSNFLSGRVERRSADGFTFRCNGLSFEHKGIDAPAIDSEVLMALRPERMRVVEGDDRPRNTIEGSIAEFSYLGTAFHLLVDTVAGRLAVTVPTWRHGGPPAIGSRLTVGWDADASIRVEHD</sequence>
<dbReference type="InterPro" id="IPR005893">
    <property type="entry name" value="PotA-like"/>
</dbReference>
<evidence type="ECO:0000313" key="10">
    <source>
        <dbReference type="Proteomes" id="UP000190092"/>
    </source>
</evidence>
<dbReference type="InterPro" id="IPR003439">
    <property type="entry name" value="ABC_transporter-like_ATP-bd"/>
</dbReference>
<evidence type="ECO:0000313" key="9">
    <source>
        <dbReference type="EMBL" id="SKA30672.1"/>
    </source>
</evidence>
<organism evidence="9 10">
    <name type="scientific">Enhydrobacter aerosaccus</name>
    <dbReference type="NCBI Taxonomy" id="225324"/>
    <lineage>
        <taxon>Bacteria</taxon>
        <taxon>Pseudomonadati</taxon>
        <taxon>Pseudomonadota</taxon>
        <taxon>Alphaproteobacteria</taxon>
        <taxon>Hyphomicrobiales</taxon>
        <taxon>Enhydrobacter</taxon>
    </lineage>
</organism>
<reference evidence="10" key="1">
    <citation type="submission" date="2017-02" db="EMBL/GenBank/DDBJ databases">
        <authorList>
            <person name="Varghese N."/>
            <person name="Submissions S."/>
        </authorList>
    </citation>
    <scope>NUCLEOTIDE SEQUENCE [LARGE SCALE GENOMIC DNA]</scope>
    <source>
        <strain evidence="10">ATCC 27094</strain>
    </source>
</reference>
<keyword evidence="1 7" id="KW-0813">Transport</keyword>
<dbReference type="Gene3D" id="3.40.50.300">
    <property type="entry name" value="P-loop containing nucleotide triphosphate hydrolases"/>
    <property type="match status" value="1"/>
</dbReference>
<keyword evidence="4 7" id="KW-0067">ATP-binding</keyword>
<feature type="domain" description="ABC transporter" evidence="8">
    <location>
        <begin position="7"/>
        <end position="237"/>
    </location>
</feature>
<comment type="subunit">
    <text evidence="7">The complex is composed of two ATP-binding proteins (PotA), two transmembrane proteins (PotB and PotC) and a solute-binding protein (PotD).</text>
</comment>
<dbReference type="PROSITE" id="PS00211">
    <property type="entry name" value="ABC_TRANSPORTER_1"/>
    <property type="match status" value="1"/>
</dbReference>
<evidence type="ECO:0000256" key="5">
    <source>
        <dbReference type="ARBA" id="ARBA00022967"/>
    </source>
</evidence>
<evidence type="ECO:0000256" key="1">
    <source>
        <dbReference type="ARBA" id="ARBA00022448"/>
    </source>
</evidence>
<keyword evidence="2 7" id="KW-1003">Cell membrane</keyword>
<dbReference type="STRING" id="225324.SAMN02745126_05006"/>
<keyword evidence="5 7" id="KW-1278">Translocase</keyword>
<dbReference type="EMBL" id="FUWJ01000009">
    <property type="protein sequence ID" value="SKA30672.1"/>
    <property type="molecule type" value="Genomic_DNA"/>
</dbReference>
<dbReference type="GO" id="GO:0015417">
    <property type="term" value="F:ABC-type polyamine transporter activity"/>
    <property type="evidence" value="ECO:0007669"/>
    <property type="project" value="UniProtKB-EC"/>
</dbReference>
<dbReference type="GO" id="GO:0016887">
    <property type="term" value="F:ATP hydrolysis activity"/>
    <property type="evidence" value="ECO:0007669"/>
    <property type="project" value="InterPro"/>
</dbReference>
<gene>
    <name evidence="7" type="primary">potA</name>
    <name evidence="9" type="ORF">SAMN02745126_05006</name>
</gene>
<keyword evidence="10" id="KW-1185">Reference proteome</keyword>